<dbReference type="UniPathway" id="UPA00252"/>
<protein>
    <recommendedName>
        <fullName evidence="6">Coproporphyrinogen III oxidase</fullName>
        <ecNumber evidence="6">1.3.3.15</ecNumber>
    </recommendedName>
</protein>
<evidence type="ECO:0000256" key="2">
    <source>
        <dbReference type="ARBA" id="ARBA00022630"/>
    </source>
</evidence>
<dbReference type="OrthoDB" id="9805195at2"/>
<name>A0A518AVE2_9BACT</name>
<feature type="domain" description="Amine oxidase" evidence="7">
    <location>
        <begin position="33"/>
        <end position="484"/>
    </location>
</feature>
<dbReference type="Gene3D" id="1.10.3110.10">
    <property type="entry name" value="protoporphyrinogen ix oxidase, domain 3"/>
    <property type="match status" value="1"/>
</dbReference>
<dbReference type="InterPro" id="IPR036188">
    <property type="entry name" value="FAD/NAD-bd_sf"/>
</dbReference>
<sequence length="506" mass="54515">MVALFKAERRSTIVGMNNNDQTSRSVAIVGGGISGLATAWRLKELKPHWRVVVHEGNDRPGGVIQTRRQDDFTFELGPDSILSRLPWGVGLCKRLGLEGELIGTEAAARGVYTVHRGRATRMPEGLAIMAPERMWPIVTTPILSPWGKMRLAAERLVARRTDPSDESLADFARRRVGKEAFERIVQPLAGGIFMGDPERLSLRSCFPQFAGMEAEHGSLIKATQAAKKKAPPATNGKPASVFVAPARGLGRIIETLAEKLGDAVQLGSRVESAQKLSDGWQLTIQQGEGHSSFTEQYNAVVVATPAKATAAIIDQIEPRIADIMRGIEYSSCAIVQLVYNRSDVPHPLDASGMVVPHVEGRPLQACSFSSVKYAGRAPDGSVVLRLFFGGALKPELVDLDESALQDLACNEAASLLGVTAKPQATIVKQWKSSMPQYYVGHAERIDEVMQLVAQHHGLELAGAALHGVGIPHCIHTAESTAERLVEQLEADEPQSSGQTAQTGATT</sequence>
<dbReference type="KEGG" id="amuc:Pan181_49210"/>
<comment type="cofactor">
    <cofactor evidence="1 6">
        <name>FAD</name>
        <dbReference type="ChEBI" id="CHEBI:57692"/>
    </cofactor>
</comment>
<dbReference type="GO" id="GO:0005737">
    <property type="term" value="C:cytoplasm"/>
    <property type="evidence" value="ECO:0007669"/>
    <property type="project" value="UniProtKB-SubCell"/>
</dbReference>
<keyword evidence="4 6" id="KW-0560">Oxidoreductase</keyword>
<reference evidence="8 9" key="1">
    <citation type="submission" date="2019-02" db="EMBL/GenBank/DDBJ databases">
        <title>Deep-cultivation of Planctomycetes and their phenomic and genomic characterization uncovers novel biology.</title>
        <authorList>
            <person name="Wiegand S."/>
            <person name="Jogler M."/>
            <person name="Boedeker C."/>
            <person name="Pinto D."/>
            <person name="Vollmers J."/>
            <person name="Rivas-Marin E."/>
            <person name="Kohn T."/>
            <person name="Peeters S.H."/>
            <person name="Heuer A."/>
            <person name="Rast P."/>
            <person name="Oberbeckmann S."/>
            <person name="Bunk B."/>
            <person name="Jeske O."/>
            <person name="Meyerdierks A."/>
            <person name="Storesund J.E."/>
            <person name="Kallscheuer N."/>
            <person name="Luecker S."/>
            <person name="Lage O.M."/>
            <person name="Pohl T."/>
            <person name="Merkel B.J."/>
            <person name="Hornburger P."/>
            <person name="Mueller R.-W."/>
            <person name="Bruemmer F."/>
            <person name="Labrenz M."/>
            <person name="Spormann A.M."/>
            <person name="Op den Camp H."/>
            <person name="Overmann J."/>
            <person name="Amann R."/>
            <person name="Jetten M.S.M."/>
            <person name="Mascher T."/>
            <person name="Medema M.H."/>
            <person name="Devos D.P."/>
            <person name="Kaster A.-K."/>
            <person name="Ovreas L."/>
            <person name="Rohde M."/>
            <person name="Galperin M.Y."/>
            <person name="Jogler C."/>
        </authorList>
    </citation>
    <scope>NUCLEOTIDE SEQUENCE [LARGE SCALE GENOMIC DNA]</scope>
    <source>
        <strain evidence="8 9">Pan181</strain>
    </source>
</reference>
<keyword evidence="6" id="KW-0963">Cytoplasm</keyword>
<dbReference type="Gene3D" id="3.90.660.20">
    <property type="entry name" value="Protoporphyrinogen oxidase, mitochondrial, domain 2"/>
    <property type="match status" value="1"/>
</dbReference>
<evidence type="ECO:0000259" key="7">
    <source>
        <dbReference type="Pfam" id="PF01593"/>
    </source>
</evidence>
<evidence type="ECO:0000256" key="5">
    <source>
        <dbReference type="ARBA" id="ARBA00023133"/>
    </source>
</evidence>
<dbReference type="NCBIfam" id="TIGR00562">
    <property type="entry name" value="proto_IX_ox"/>
    <property type="match status" value="1"/>
</dbReference>
<keyword evidence="9" id="KW-1185">Reference proteome</keyword>
<evidence type="ECO:0000313" key="9">
    <source>
        <dbReference type="Proteomes" id="UP000315750"/>
    </source>
</evidence>
<keyword evidence="3 6" id="KW-0274">FAD</keyword>
<dbReference type="EMBL" id="CP036278">
    <property type="protein sequence ID" value="QDU58681.1"/>
    <property type="molecule type" value="Genomic_DNA"/>
</dbReference>
<keyword evidence="5 6" id="KW-0350">Heme biosynthesis</keyword>
<accession>A0A518AVE2</accession>
<comment type="subcellular location">
    <subcellularLocation>
        <location evidence="6">Cytoplasm</location>
    </subcellularLocation>
</comment>
<evidence type="ECO:0000256" key="6">
    <source>
        <dbReference type="RuleBase" id="RU364052"/>
    </source>
</evidence>
<evidence type="ECO:0000256" key="4">
    <source>
        <dbReference type="ARBA" id="ARBA00023002"/>
    </source>
</evidence>
<dbReference type="InterPro" id="IPR004572">
    <property type="entry name" value="Protoporphyrinogen_oxidase"/>
</dbReference>
<evidence type="ECO:0000256" key="1">
    <source>
        <dbReference type="ARBA" id="ARBA00001974"/>
    </source>
</evidence>
<dbReference type="PANTHER" id="PTHR42923">
    <property type="entry name" value="PROTOPORPHYRINOGEN OXIDASE"/>
    <property type="match status" value="1"/>
</dbReference>
<dbReference type="Gene3D" id="3.50.50.60">
    <property type="entry name" value="FAD/NAD(P)-binding domain"/>
    <property type="match status" value="1"/>
</dbReference>
<dbReference type="Pfam" id="PF01593">
    <property type="entry name" value="Amino_oxidase"/>
    <property type="match status" value="1"/>
</dbReference>
<dbReference type="SUPFAM" id="SSF51905">
    <property type="entry name" value="FAD/NAD(P)-binding domain"/>
    <property type="match status" value="1"/>
</dbReference>
<keyword evidence="2 6" id="KW-0285">Flavoprotein</keyword>
<dbReference type="Proteomes" id="UP000315750">
    <property type="component" value="Chromosome"/>
</dbReference>
<dbReference type="InterPro" id="IPR050464">
    <property type="entry name" value="Zeta_carotene_desat/Oxidored"/>
</dbReference>
<evidence type="ECO:0000313" key="8">
    <source>
        <dbReference type="EMBL" id="QDU58681.1"/>
    </source>
</evidence>
<dbReference type="GO" id="GO:0006783">
    <property type="term" value="P:heme biosynthetic process"/>
    <property type="evidence" value="ECO:0007669"/>
    <property type="project" value="UniProtKB-UniRule"/>
</dbReference>
<dbReference type="EC" id="1.3.3.15" evidence="6"/>
<gene>
    <name evidence="8" type="primary">hemY</name>
    <name evidence="8" type="ORF">Pan181_49210</name>
</gene>
<comment type="catalytic activity">
    <reaction evidence="6">
        <text>coproporphyrinogen III + 3 O2 = coproporphyrin III + 3 H2O2</text>
        <dbReference type="Rhea" id="RHEA:43436"/>
        <dbReference type="ChEBI" id="CHEBI:15379"/>
        <dbReference type="ChEBI" id="CHEBI:16240"/>
        <dbReference type="ChEBI" id="CHEBI:57309"/>
        <dbReference type="ChEBI" id="CHEBI:131725"/>
        <dbReference type="EC" id="1.3.3.15"/>
    </reaction>
</comment>
<comment type="pathway">
    <text evidence="6">Porphyrin-containing compound metabolism; protoheme biosynthesis.</text>
</comment>
<dbReference type="PANTHER" id="PTHR42923:SF3">
    <property type="entry name" value="PROTOPORPHYRINOGEN OXIDASE"/>
    <property type="match status" value="1"/>
</dbReference>
<dbReference type="SUPFAM" id="SSF54373">
    <property type="entry name" value="FAD-linked reductases, C-terminal domain"/>
    <property type="match status" value="1"/>
</dbReference>
<comment type="function">
    <text evidence="6">Involved in coproporphyrin-dependent heme b biosynthesis. Catalyzes the oxidation of coproporphyrinogen III to coproporphyrin III.</text>
</comment>
<dbReference type="InterPro" id="IPR002937">
    <property type="entry name" value="Amino_oxidase"/>
</dbReference>
<dbReference type="GO" id="GO:0004729">
    <property type="term" value="F:oxygen-dependent protoporphyrinogen oxidase activity"/>
    <property type="evidence" value="ECO:0007669"/>
    <property type="project" value="UniProtKB-UniRule"/>
</dbReference>
<organism evidence="8 9">
    <name type="scientific">Aeoliella mucimassa</name>
    <dbReference type="NCBI Taxonomy" id="2527972"/>
    <lineage>
        <taxon>Bacteria</taxon>
        <taxon>Pseudomonadati</taxon>
        <taxon>Planctomycetota</taxon>
        <taxon>Planctomycetia</taxon>
        <taxon>Pirellulales</taxon>
        <taxon>Lacipirellulaceae</taxon>
        <taxon>Aeoliella</taxon>
    </lineage>
</organism>
<comment type="similarity">
    <text evidence="6">Belongs to the protoporphyrinogen/coproporphyrinogen oxidase family. Coproporphyrinogen III oxidase subfamily.</text>
</comment>
<evidence type="ECO:0000256" key="3">
    <source>
        <dbReference type="ARBA" id="ARBA00022827"/>
    </source>
</evidence>
<dbReference type="AlphaFoldDB" id="A0A518AVE2"/>
<proteinExistence type="inferred from homology"/>